<dbReference type="Pfam" id="PF00230">
    <property type="entry name" value="MIP"/>
    <property type="match status" value="1"/>
</dbReference>
<gene>
    <name evidence="11" type="ORF">HNQ44_001322</name>
</gene>
<dbReference type="PANTHER" id="PTHR19139:SF199">
    <property type="entry name" value="MIP17260P"/>
    <property type="match status" value="1"/>
</dbReference>
<name>A0A7W8CSX2_9BACL</name>
<evidence type="ECO:0000313" key="12">
    <source>
        <dbReference type="Proteomes" id="UP000525923"/>
    </source>
</evidence>
<evidence type="ECO:0000256" key="4">
    <source>
        <dbReference type="ARBA" id="ARBA00022475"/>
    </source>
</evidence>
<feature type="transmembrane region" description="Helical" evidence="10">
    <location>
        <begin position="84"/>
        <end position="106"/>
    </location>
</feature>
<sequence length="258" mass="26096">MKKYLAEFIGTFILVFLGTGTAVVLGGYTGGTDTGFLGVLAIALAFGLSIVAGAYAIGHVSGCHVNPAVSLAVWMSGNLSAKEFGGYVIAQIIGAFAGSSFLGFLVASSTSLEGYGANGYGDLSAVGLNLAGALAVEVVLTFIFVLAILGVTSSKATSHMGGLVIGFTLTLVHLIGIPLTGTSVNPARSLAPAFFAGSDALAQVWVFLAAPLIGAALAAVVFKSFFVVKEETGIEIAGEPNIEESGANEDARPVSRNK</sequence>
<feature type="region of interest" description="Disordered" evidence="9">
    <location>
        <begin position="239"/>
        <end position="258"/>
    </location>
</feature>
<comment type="subcellular location">
    <subcellularLocation>
        <location evidence="1">Cell membrane</location>
        <topology evidence="1">Multi-pass membrane protein</topology>
    </subcellularLocation>
</comment>
<dbReference type="SUPFAM" id="SSF81338">
    <property type="entry name" value="Aquaporin-like"/>
    <property type="match status" value="1"/>
</dbReference>
<keyword evidence="12" id="KW-1185">Reference proteome</keyword>
<dbReference type="EMBL" id="JACHHE010000003">
    <property type="protein sequence ID" value="MBB5179898.1"/>
    <property type="molecule type" value="Genomic_DNA"/>
</dbReference>
<evidence type="ECO:0000256" key="1">
    <source>
        <dbReference type="ARBA" id="ARBA00004651"/>
    </source>
</evidence>
<dbReference type="InterPro" id="IPR022357">
    <property type="entry name" value="MIP_CS"/>
</dbReference>
<feature type="transmembrane region" description="Helical" evidence="10">
    <location>
        <begin position="126"/>
        <end position="149"/>
    </location>
</feature>
<dbReference type="PRINTS" id="PR00783">
    <property type="entry name" value="MINTRINSICP"/>
</dbReference>
<dbReference type="PANTHER" id="PTHR19139">
    <property type="entry name" value="AQUAPORIN TRANSPORTER"/>
    <property type="match status" value="1"/>
</dbReference>
<evidence type="ECO:0000256" key="3">
    <source>
        <dbReference type="ARBA" id="ARBA00022448"/>
    </source>
</evidence>
<organism evidence="11 12">
    <name type="scientific">Planococcus koreensis</name>
    <dbReference type="NCBI Taxonomy" id="112331"/>
    <lineage>
        <taxon>Bacteria</taxon>
        <taxon>Bacillati</taxon>
        <taxon>Bacillota</taxon>
        <taxon>Bacilli</taxon>
        <taxon>Bacillales</taxon>
        <taxon>Caryophanaceae</taxon>
        <taxon>Planococcus</taxon>
    </lineage>
</organism>
<comment type="caution">
    <text evidence="11">The sequence shown here is derived from an EMBL/GenBank/DDBJ whole genome shotgun (WGS) entry which is preliminary data.</text>
</comment>
<accession>A0A7W8CSX2</accession>
<evidence type="ECO:0000256" key="7">
    <source>
        <dbReference type="ARBA" id="ARBA00023136"/>
    </source>
</evidence>
<evidence type="ECO:0000256" key="9">
    <source>
        <dbReference type="SAM" id="MobiDB-lite"/>
    </source>
</evidence>
<dbReference type="InterPro" id="IPR023271">
    <property type="entry name" value="Aquaporin-like"/>
</dbReference>
<feature type="transmembrane region" description="Helical" evidence="10">
    <location>
        <begin position="12"/>
        <end position="30"/>
    </location>
</feature>
<dbReference type="GO" id="GO:0015250">
    <property type="term" value="F:water channel activity"/>
    <property type="evidence" value="ECO:0007669"/>
    <property type="project" value="TreeGrafter"/>
</dbReference>
<protein>
    <submittedName>
        <fullName evidence="11">Aquaporin Z</fullName>
    </submittedName>
</protein>
<keyword evidence="7 10" id="KW-0472">Membrane</keyword>
<dbReference type="Proteomes" id="UP000525923">
    <property type="component" value="Unassembled WGS sequence"/>
</dbReference>
<dbReference type="PROSITE" id="PS00221">
    <property type="entry name" value="MIP"/>
    <property type="match status" value="1"/>
</dbReference>
<evidence type="ECO:0000256" key="10">
    <source>
        <dbReference type="SAM" id="Phobius"/>
    </source>
</evidence>
<dbReference type="InterPro" id="IPR034294">
    <property type="entry name" value="Aquaporin_transptr"/>
</dbReference>
<keyword evidence="6 10" id="KW-1133">Transmembrane helix</keyword>
<feature type="compositionally biased region" description="Basic and acidic residues" evidence="9">
    <location>
        <begin position="249"/>
        <end position="258"/>
    </location>
</feature>
<dbReference type="OrthoDB" id="9807293at2"/>
<evidence type="ECO:0000256" key="5">
    <source>
        <dbReference type="ARBA" id="ARBA00022692"/>
    </source>
</evidence>
<dbReference type="AlphaFoldDB" id="A0A7W8CSX2"/>
<keyword evidence="5 8" id="KW-0812">Transmembrane</keyword>
<evidence type="ECO:0000256" key="8">
    <source>
        <dbReference type="RuleBase" id="RU000477"/>
    </source>
</evidence>
<evidence type="ECO:0000256" key="2">
    <source>
        <dbReference type="ARBA" id="ARBA00006175"/>
    </source>
</evidence>
<feature type="transmembrane region" description="Helical" evidence="10">
    <location>
        <begin position="200"/>
        <end position="222"/>
    </location>
</feature>
<dbReference type="Gene3D" id="1.20.1080.10">
    <property type="entry name" value="Glycerol uptake facilitator protein"/>
    <property type="match status" value="1"/>
</dbReference>
<evidence type="ECO:0000313" key="11">
    <source>
        <dbReference type="EMBL" id="MBB5179898.1"/>
    </source>
</evidence>
<keyword evidence="3 8" id="KW-0813">Transport</keyword>
<evidence type="ECO:0000256" key="6">
    <source>
        <dbReference type="ARBA" id="ARBA00022989"/>
    </source>
</evidence>
<keyword evidence="4" id="KW-1003">Cell membrane</keyword>
<dbReference type="GO" id="GO:0005886">
    <property type="term" value="C:plasma membrane"/>
    <property type="evidence" value="ECO:0007669"/>
    <property type="project" value="UniProtKB-SubCell"/>
</dbReference>
<reference evidence="11 12" key="1">
    <citation type="submission" date="2020-08" db="EMBL/GenBank/DDBJ databases">
        <title>Genomic Encyclopedia of Type Strains, Phase IV (KMG-IV): sequencing the most valuable type-strain genomes for metagenomic binning, comparative biology and taxonomic classification.</title>
        <authorList>
            <person name="Goeker M."/>
        </authorList>
    </citation>
    <scope>NUCLEOTIDE SEQUENCE [LARGE SCALE GENOMIC DNA]</scope>
    <source>
        <strain evidence="11 12">DSM 15895</strain>
    </source>
</reference>
<proteinExistence type="inferred from homology"/>
<dbReference type="InterPro" id="IPR000425">
    <property type="entry name" value="MIP"/>
</dbReference>
<feature type="transmembrane region" description="Helical" evidence="10">
    <location>
        <begin position="161"/>
        <end position="180"/>
    </location>
</feature>
<feature type="transmembrane region" description="Helical" evidence="10">
    <location>
        <begin position="36"/>
        <end position="57"/>
    </location>
</feature>
<comment type="similarity">
    <text evidence="2 8">Belongs to the MIP/aquaporin (TC 1.A.8) family.</text>
</comment>